<proteinExistence type="predicted"/>
<protein>
    <recommendedName>
        <fullName evidence="3">RNA polymerase sigma-70 region 2 domain-containing protein</fullName>
    </recommendedName>
</protein>
<dbReference type="SUPFAM" id="SSF88946">
    <property type="entry name" value="Sigma2 domain of RNA polymerase sigma factors"/>
    <property type="match status" value="1"/>
</dbReference>
<dbReference type="EMBL" id="BNJJ01000016">
    <property type="protein sequence ID" value="GHO87346.1"/>
    <property type="molecule type" value="Genomic_DNA"/>
</dbReference>
<comment type="caution">
    <text evidence="1">The sequence shown here is derived from an EMBL/GenBank/DDBJ whole genome shotgun (WGS) entry which is preliminary data.</text>
</comment>
<evidence type="ECO:0000313" key="1">
    <source>
        <dbReference type="EMBL" id="GHO87346.1"/>
    </source>
</evidence>
<name>A0ABQ3VQH3_9CHLR</name>
<evidence type="ECO:0000313" key="2">
    <source>
        <dbReference type="Proteomes" id="UP000635565"/>
    </source>
</evidence>
<dbReference type="RefSeq" id="WP_201364916.1">
    <property type="nucleotide sequence ID" value="NZ_BNJJ01000016.1"/>
</dbReference>
<reference evidence="1 2" key="1">
    <citation type="journal article" date="2021" name="Int. J. Syst. Evol. Microbiol.">
        <title>Reticulibacter mediterranei gen. nov., sp. nov., within the new family Reticulibacteraceae fam. nov., and Ktedonospora formicarum gen. nov., sp. nov., Ktedonobacter robiniae sp. nov., Dictyobacter formicarum sp. nov. and Dictyobacter arantiisoli sp. nov., belonging to the class Ktedonobacteria.</title>
        <authorList>
            <person name="Yabe S."/>
            <person name="Zheng Y."/>
            <person name="Wang C.M."/>
            <person name="Sakai Y."/>
            <person name="Abe K."/>
            <person name="Yokota A."/>
            <person name="Donadio S."/>
            <person name="Cavaletti L."/>
            <person name="Monciardini P."/>
        </authorList>
    </citation>
    <scope>NUCLEOTIDE SEQUENCE [LARGE SCALE GENOMIC DNA]</scope>
    <source>
        <strain evidence="1 2">SOSP1-9</strain>
    </source>
</reference>
<gene>
    <name evidence="1" type="ORF">KSZ_53520</name>
</gene>
<accession>A0ABQ3VQH3</accession>
<dbReference type="InterPro" id="IPR013325">
    <property type="entry name" value="RNA_pol_sigma_r2"/>
</dbReference>
<organism evidence="1 2">
    <name type="scientific">Dictyobacter formicarum</name>
    <dbReference type="NCBI Taxonomy" id="2778368"/>
    <lineage>
        <taxon>Bacteria</taxon>
        <taxon>Bacillati</taxon>
        <taxon>Chloroflexota</taxon>
        <taxon>Ktedonobacteria</taxon>
        <taxon>Ktedonobacterales</taxon>
        <taxon>Dictyobacteraceae</taxon>
        <taxon>Dictyobacter</taxon>
    </lineage>
</organism>
<dbReference type="Proteomes" id="UP000635565">
    <property type="component" value="Unassembled WGS sequence"/>
</dbReference>
<evidence type="ECO:0008006" key="3">
    <source>
        <dbReference type="Google" id="ProtNLM"/>
    </source>
</evidence>
<keyword evidence="2" id="KW-1185">Reference proteome</keyword>
<dbReference type="Gene3D" id="1.10.1740.10">
    <property type="match status" value="1"/>
</dbReference>
<sequence length="85" mass="9954">MEALRNEQLMSDVLTGDERALNALVERHYGPLPDHPYHLVHGDRQLAEDAVHETVLRMLQRGGYQTGRPFKPRLYTIDTYYTRLF</sequence>